<gene>
    <name evidence="1" type="ORF">SDJN03_00864</name>
</gene>
<name>A0AAV6P592_9ROSI</name>
<accession>A0AAV6P592</accession>
<reference evidence="1 2" key="1">
    <citation type="journal article" date="2021" name="Hortic Res">
        <title>The domestication of Cucurbita argyrosperma as revealed by the genome of its wild relative.</title>
        <authorList>
            <person name="Barrera-Redondo J."/>
            <person name="Sanchez-de la Vega G."/>
            <person name="Aguirre-Liguori J.A."/>
            <person name="Castellanos-Morales G."/>
            <person name="Gutierrez-Guerrero Y.T."/>
            <person name="Aguirre-Dugua X."/>
            <person name="Aguirre-Planter E."/>
            <person name="Tenaillon M.I."/>
            <person name="Lira-Saade R."/>
            <person name="Eguiarte L.E."/>
        </authorList>
    </citation>
    <scope>NUCLEOTIDE SEQUENCE [LARGE SCALE GENOMIC DNA]</scope>
    <source>
        <strain evidence="1">JBR-2021</strain>
    </source>
</reference>
<dbReference type="Proteomes" id="UP000685013">
    <property type="component" value="Chromosome 1"/>
</dbReference>
<keyword evidence="2" id="KW-1185">Reference proteome</keyword>
<organism evidence="1 2">
    <name type="scientific">Cucurbita argyrosperma subsp. sororia</name>
    <dbReference type="NCBI Taxonomy" id="37648"/>
    <lineage>
        <taxon>Eukaryota</taxon>
        <taxon>Viridiplantae</taxon>
        <taxon>Streptophyta</taxon>
        <taxon>Embryophyta</taxon>
        <taxon>Tracheophyta</taxon>
        <taxon>Spermatophyta</taxon>
        <taxon>Magnoliopsida</taxon>
        <taxon>eudicotyledons</taxon>
        <taxon>Gunneridae</taxon>
        <taxon>Pentapetalae</taxon>
        <taxon>rosids</taxon>
        <taxon>fabids</taxon>
        <taxon>Cucurbitales</taxon>
        <taxon>Cucurbitaceae</taxon>
        <taxon>Cucurbiteae</taxon>
        <taxon>Cucurbita</taxon>
    </lineage>
</organism>
<evidence type="ECO:0000313" key="1">
    <source>
        <dbReference type="EMBL" id="KAG6607522.1"/>
    </source>
</evidence>
<sequence length="166" mass="18443">MSSKGESVGATKSSARGNGIVLYTNYSLGAYILIAYDRALGSLIWTRIPKRIVDMNEWGWAEWVAKCGANMGEAVRVEQYRVCIICINDVGIGKAPKKKQSYEDGLHKSLKDPLTKQIREKSKKVKTICTCSDSDVDVCLSRPRLGFSSEAFGDKRLQNYVGEAKR</sequence>
<proteinExistence type="predicted"/>
<evidence type="ECO:0000313" key="2">
    <source>
        <dbReference type="Proteomes" id="UP000685013"/>
    </source>
</evidence>
<dbReference type="EMBL" id="JAGKQH010000001">
    <property type="protein sequence ID" value="KAG6607522.1"/>
    <property type="molecule type" value="Genomic_DNA"/>
</dbReference>
<feature type="non-terminal residue" evidence="1">
    <location>
        <position position="1"/>
    </location>
</feature>
<dbReference type="AlphaFoldDB" id="A0AAV6P592"/>
<comment type="caution">
    <text evidence="1">The sequence shown here is derived from an EMBL/GenBank/DDBJ whole genome shotgun (WGS) entry which is preliminary data.</text>
</comment>
<protein>
    <submittedName>
        <fullName evidence="1">Uncharacterized protein</fullName>
    </submittedName>
</protein>